<evidence type="ECO:0000256" key="1">
    <source>
        <dbReference type="ARBA" id="ARBA00022679"/>
    </source>
</evidence>
<feature type="transmembrane region" description="Helical" evidence="6">
    <location>
        <begin position="13"/>
        <end position="34"/>
    </location>
</feature>
<keyword evidence="5" id="KW-0829">Tyrosine-protein kinase</keyword>
<dbReference type="NCBIfam" id="TIGR01007">
    <property type="entry name" value="eps_fam"/>
    <property type="match status" value="1"/>
</dbReference>
<dbReference type="GO" id="GO:0004713">
    <property type="term" value="F:protein tyrosine kinase activity"/>
    <property type="evidence" value="ECO:0007669"/>
    <property type="project" value="UniProtKB-KW"/>
</dbReference>
<sequence>MTLASFLDVARKGWRGVLLGALLGLIVGAAMSLLQPVRYASSTEMFVSTSVGDDAAGLVQGVNYTQNQVLTYSQVMTQPIVLDPVIEELGLQRDAADLAHDLRANVSSGTVLLELTAYAPSAQESAQLANAVAEQFTETIQELESVRSASSPVKVSVTRAAAVPNAPISPQPGRNLLLGGLVGALLGLVITVTRVVTNTRIVDASSLPQREDLPPLIGTIGYDRHAVKHPLLTQASTQHPRAEAFRVMRTNLRFIDPENPPQVIVTTSSVPHEGKSTTTANLALALAADGSRVLLIEADLRRPKLLEYMGLVGEVGLTTVLIGDAEFDDVVQQHGQEWRIDVLGAGELPPNPSELLGSPRMAGLLTEVRDRYDFVVIDGPPLLPVTDAAVLASQSDGTIVVVGSGVVRRAQLHSAMDALHSVGAHVLGLVLNKVPARAGATNGNYYHAYAREQADEDVLSAR</sequence>
<dbReference type="SUPFAM" id="SSF52540">
    <property type="entry name" value="P-loop containing nucleoside triphosphate hydrolases"/>
    <property type="match status" value="1"/>
</dbReference>
<name>A0A345NPA9_9MICO</name>
<dbReference type="AlphaFoldDB" id="A0A345NPA9"/>
<evidence type="ECO:0000256" key="2">
    <source>
        <dbReference type="ARBA" id="ARBA00022741"/>
    </source>
</evidence>
<evidence type="ECO:0000256" key="5">
    <source>
        <dbReference type="ARBA" id="ARBA00023137"/>
    </source>
</evidence>
<dbReference type="InterPro" id="IPR050445">
    <property type="entry name" value="Bact_polysacc_biosynth/exp"/>
</dbReference>
<protein>
    <recommendedName>
        <fullName evidence="7">AAA domain-containing protein</fullName>
    </recommendedName>
</protein>
<reference evidence="8 9" key="1">
    <citation type="submission" date="2018-07" db="EMBL/GenBank/DDBJ databases">
        <title>Complete genome sequencing of Ornithinimicrobium sp. AMA3305.</title>
        <authorList>
            <person name="Bae J.-W."/>
        </authorList>
    </citation>
    <scope>NUCLEOTIDE SEQUENCE [LARGE SCALE GENOMIC DNA]</scope>
    <source>
        <strain evidence="8 9">AMA3305</strain>
    </source>
</reference>
<dbReference type="PANTHER" id="PTHR32309">
    <property type="entry name" value="TYROSINE-PROTEIN KINASE"/>
    <property type="match status" value="1"/>
</dbReference>
<keyword evidence="4" id="KW-0067">ATP-binding</keyword>
<dbReference type="Gene3D" id="3.40.50.300">
    <property type="entry name" value="P-loop containing nucleotide triphosphate hydrolases"/>
    <property type="match status" value="1"/>
</dbReference>
<feature type="domain" description="AAA" evidence="7">
    <location>
        <begin position="274"/>
        <end position="402"/>
    </location>
</feature>
<dbReference type="GO" id="GO:0005524">
    <property type="term" value="F:ATP binding"/>
    <property type="evidence" value="ECO:0007669"/>
    <property type="project" value="UniProtKB-KW"/>
</dbReference>
<dbReference type="EMBL" id="CP031229">
    <property type="protein sequence ID" value="AXH96867.1"/>
    <property type="molecule type" value="Genomic_DNA"/>
</dbReference>
<gene>
    <name evidence="8" type="ORF">DV701_12750</name>
</gene>
<dbReference type="InterPro" id="IPR005702">
    <property type="entry name" value="Wzc-like_C"/>
</dbReference>
<evidence type="ECO:0000259" key="7">
    <source>
        <dbReference type="Pfam" id="PF13614"/>
    </source>
</evidence>
<keyword evidence="3" id="KW-0418">Kinase</keyword>
<evidence type="ECO:0000256" key="6">
    <source>
        <dbReference type="SAM" id="Phobius"/>
    </source>
</evidence>
<keyword evidence="9" id="KW-1185">Reference proteome</keyword>
<keyword evidence="6" id="KW-0472">Membrane</keyword>
<evidence type="ECO:0000256" key="3">
    <source>
        <dbReference type="ARBA" id="ARBA00022777"/>
    </source>
</evidence>
<dbReference type="CDD" id="cd05387">
    <property type="entry name" value="BY-kinase"/>
    <property type="match status" value="1"/>
</dbReference>
<dbReference type="RefSeq" id="WP_114928753.1">
    <property type="nucleotide sequence ID" value="NZ_CP031229.1"/>
</dbReference>
<dbReference type="InterPro" id="IPR027417">
    <property type="entry name" value="P-loop_NTPase"/>
</dbReference>
<evidence type="ECO:0000313" key="8">
    <source>
        <dbReference type="EMBL" id="AXH96867.1"/>
    </source>
</evidence>
<evidence type="ECO:0000256" key="4">
    <source>
        <dbReference type="ARBA" id="ARBA00022840"/>
    </source>
</evidence>
<dbReference type="OrthoDB" id="9812433at2"/>
<dbReference type="Proteomes" id="UP000253790">
    <property type="component" value="Chromosome"/>
</dbReference>
<accession>A0A345NPA9</accession>
<dbReference type="Pfam" id="PF13614">
    <property type="entry name" value="AAA_31"/>
    <property type="match status" value="1"/>
</dbReference>
<keyword evidence="1" id="KW-0808">Transferase</keyword>
<keyword evidence="6" id="KW-1133">Transmembrane helix</keyword>
<dbReference type="KEGG" id="orn:DV701_12750"/>
<dbReference type="PANTHER" id="PTHR32309:SF31">
    <property type="entry name" value="CAPSULAR EXOPOLYSACCHARIDE FAMILY"/>
    <property type="match status" value="1"/>
</dbReference>
<evidence type="ECO:0000313" key="9">
    <source>
        <dbReference type="Proteomes" id="UP000253790"/>
    </source>
</evidence>
<dbReference type="InterPro" id="IPR025669">
    <property type="entry name" value="AAA_dom"/>
</dbReference>
<proteinExistence type="predicted"/>
<keyword evidence="6" id="KW-0812">Transmembrane</keyword>
<keyword evidence="2" id="KW-0547">Nucleotide-binding</keyword>
<organism evidence="8 9">
    <name type="scientific">Ornithinimicrobium avium</name>
    <dbReference type="NCBI Taxonomy" id="2283195"/>
    <lineage>
        <taxon>Bacteria</taxon>
        <taxon>Bacillati</taxon>
        <taxon>Actinomycetota</taxon>
        <taxon>Actinomycetes</taxon>
        <taxon>Micrococcales</taxon>
        <taxon>Ornithinimicrobiaceae</taxon>
        <taxon>Ornithinimicrobium</taxon>
    </lineage>
</organism>